<keyword evidence="1" id="KW-0812">Transmembrane</keyword>
<evidence type="ECO:0000313" key="3">
    <source>
        <dbReference type="Proteomes" id="UP000694728"/>
    </source>
</evidence>
<feature type="transmembrane region" description="Helical" evidence="1">
    <location>
        <begin position="6"/>
        <end position="31"/>
    </location>
</feature>
<keyword evidence="1" id="KW-0472">Membrane</keyword>
<organism evidence="2 3">
    <name type="scientific">Sus scrofa</name>
    <name type="common">Pig</name>
    <dbReference type="NCBI Taxonomy" id="9823"/>
    <lineage>
        <taxon>Eukaryota</taxon>
        <taxon>Metazoa</taxon>
        <taxon>Chordata</taxon>
        <taxon>Craniata</taxon>
        <taxon>Vertebrata</taxon>
        <taxon>Euteleostomi</taxon>
        <taxon>Mammalia</taxon>
        <taxon>Eutheria</taxon>
        <taxon>Laurasiatheria</taxon>
        <taxon>Artiodactyla</taxon>
        <taxon>Suina</taxon>
        <taxon>Suidae</taxon>
        <taxon>Sus</taxon>
    </lineage>
</organism>
<evidence type="ECO:0000256" key="1">
    <source>
        <dbReference type="SAM" id="Phobius"/>
    </source>
</evidence>
<feature type="transmembrane region" description="Helical" evidence="1">
    <location>
        <begin position="68"/>
        <end position="86"/>
    </location>
</feature>
<reference evidence="2" key="1">
    <citation type="submission" date="2025-08" db="UniProtKB">
        <authorList>
            <consortium name="Ensembl"/>
        </authorList>
    </citation>
    <scope>IDENTIFICATION</scope>
</reference>
<name>A0A8D1GZK6_PIG</name>
<evidence type="ECO:0000313" key="2">
    <source>
        <dbReference type="Ensembl" id="ENSSSCP00045011500.1"/>
    </source>
</evidence>
<dbReference type="Proteomes" id="UP000694728">
    <property type="component" value="Unplaced"/>
</dbReference>
<keyword evidence="1" id="KW-1133">Transmembrane helix</keyword>
<sequence>MINGMVSLISLSVLSLLVYRNVINFCVLLLYSETLPNSLMSSNSFLVVSLGFSSYSIMSSANSDNFTSFFPIGVPFIFLSSLIAMARPSKTMLNNNGERGHPCLVPDHSGNAFSFSLKN</sequence>
<proteinExistence type="predicted"/>
<protein>
    <submittedName>
        <fullName evidence="2">Uncharacterized protein</fullName>
    </submittedName>
</protein>
<accession>A0A8D1GZK6</accession>
<dbReference type="Ensembl" id="ENSSSCT00045016673.1">
    <property type="protein sequence ID" value="ENSSSCP00045011500.1"/>
    <property type="gene ID" value="ENSSSCG00045009863.1"/>
</dbReference>
<dbReference type="AlphaFoldDB" id="A0A8D1GZK6"/>